<feature type="transmembrane region" description="Helical" evidence="1">
    <location>
        <begin position="12"/>
        <end position="37"/>
    </location>
</feature>
<dbReference type="AlphaFoldDB" id="A0A846Y0B6"/>
<comment type="caution">
    <text evidence="2">The sequence shown here is derived from an EMBL/GenBank/DDBJ whole genome shotgun (WGS) entry which is preliminary data.</text>
</comment>
<evidence type="ECO:0000313" key="2">
    <source>
        <dbReference type="EMBL" id="NKY51450.1"/>
    </source>
</evidence>
<evidence type="ECO:0000313" key="3">
    <source>
        <dbReference type="Proteomes" id="UP000565711"/>
    </source>
</evidence>
<protein>
    <submittedName>
        <fullName evidence="2">Uncharacterized protein</fullName>
    </submittedName>
</protein>
<evidence type="ECO:0000256" key="1">
    <source>
        <dbReference type="SAM" id="Phobius"/>
    </source>
</evidence>
<keyword evidence="3" id="KW-1185">Reference proteome</keyword>
<proteinExistence type="predicted"/>
<reference evidence="2 3" key="1">
    <citation type="submission" date="2020-04" db="EMBL/GenBank/DDBJ databases">
        <title>MicrobeNet Type strains.</title>
        <authorList>
            <person name="Nicholson A.C."/>
        </authorList>
    </citation>
    <scope>NUCLEOTIDE SEQUENCE [LARGE SCALE GENOMIC DNA]</scope>
    <source>
        <strain evidence="2 3">JCM 12354</strain>
    </source>
</reference>
<dbReference type="Proteomes" id="UP000565711">
    <property type="component" value="Unassembled WGS sequence"/>
</dbReference>
<accession>A0A846Y0B6</accession>
<name>A0A846Y0B6_9NOCA</name>
<keyword evidence="1" id="KW-1133">Transmembrane helix</keyword>
<organism evidence="2 3">
    <name type="scientific">Nocardia vermiculata</name>
    <dbReference type="NCBI Taxonomy" id="257274"/>
    <lineage>
        <taxon>Bacteria</taxon>
        <taxon>Bacillati</taxon>
        <taxon>Actinomycetota</taxon>
        <taxon>Actinomycetes</taxon>
        <taxon>Mycobacteriales</taxon>
        <taxon>Nocardiaceae</taxon>
        <taxon>Nocardia</taxon>
    </lineage>
</organism>
<keyword evidence="1" id="KW-0812">Transmembrane</keyword>
<gene>
    <name evidence="2" type="ORF">HGA08_14590</name>
</gene>
<feature type="transmembrane region" description="Helical" evidence="1">
    <location>
        <begin position="93"/>
        <end position="115"/>
    </location>
</feature>
<keyword evidence="1" id="KW-0472">Membrane</keyword>
<sequence length="122" mass="12315">MSSPGPTGTSVWLAAAWGAVVAVVTAPLAAAIVASVYRFPIPFGEYARGIDEATNAAFASVFYLVLGGALLLGAGGAVAGALLARGHRLRRRVLALTAAASFGMALVAALILATLEEFVGTW</sequence>
<dbReference type="EMBL" id="JAAXOP010000007">
    <property type="protein sequence ID" value="NKY51450.1"/>
    <property type="molecule type" value="Genomic_DNA"/>
</dbReference>
<feature type="transmembrane region" description="Helical" evidence="1">
    <location>
        <begin position="57"/>
        <end position="84"/>
    </location>
</feature>